<dbReference type="Gene3D" id="3.40.50.150">
    <property type="entry name" value="Vaccinia Virus protein VP39"/>
    <property type="match status" value="1"/>
</dbReference>
<keyword evidence="2" id="KW-0808">Transferase</keyword>
<reference evidence="3" key="1">
    <citation type="submission" date="2017-06" db="EMBL/GenBank/DDBJ databases">
        <authorList>
            <person name="Varghese N."/>
            <person name="Submissions S."/>
        </authorList>
    </citation>
    <scope>NUCLEOTIDE SEQUENCE [LARGE SCALE GENOMIC DNA]</scope>
    <source>
        <strain evidence="3">LNB2</strain>
    </source>
</reference>
<name>A0A239E536_9SPHN</name>
<proteinExistence type="predicted"/>
<organism evidence="2 3">
    <name type="scientific">Edaphosphingomonas laterariae</name>
    <dbReference type="NCBI Taxonomy" id="861865"/>
    <lineage>
        <taxon>Bacteria</taxon>
        <taxon>Pseudomonadati</taxon>
        <taxon>Pseudomonadota</taxon>
        <taxon>Alphaproteobacteria</taxon>
        <taxon>Sphingomonadales</taxon>
        <taxon>Rhizorhabdaceae</taxon>
        <taxon>Edaphosphingomonas</taxon>
    </lineage>
</organism>
<gene>
    <name evidence="2" type="ORF">SAMN06295912_105206</name>
</gene>
<dbReference type="InterPro" id="IPR022642">
    <property type="entry name" value="CheR_C"/>
</dbReference>
<dbReference type="RefSeq" id="WP_245842702.1">
    <property type="nucleotide sequence ID" value="NZ_FZOS01000005.1"/>
</dbReference>
<dbReference type="PROSITE" id="PS50123">
    <property type="entry name" value="CHER"/>
    <property type="match status" value="1"/>
</dbReference>
<protein>
    <submittedName>
        <fullName evidence="2">Chemotaxis protein methyltransferase CheR</fullName>
    </submittedName>
</protein>
<dbReference type="InterPro" id="IPR029063">
    <property type="entry name" value="SAM-dependent_MTases_sf"/>
</dbReference>
<dbReference type="PANTHER" id="PTHR24422:SF21">
    <property type="entry name" value="CHEMOTAXIS PROTEIN METHYLTRANSFERASE 1"/>
    <property type="match status" value="1"/>
</dbReference>
<evidence type="ECO:0000313" key="3">
    <source>
        <dbReference type="Proteomes" id="UP000198281"/>
    </source>
</evidence>
<dbReference type="SUPFAM" id="SSF53335">
    <property type="entry name" value="S-adenosyl-L-methionine-dependent methyltransferases"/>
    <property type="match status" value="1"/>
</dbReference>
<feature type="domain" description="CheR-type methyltransferase" evidence="1">
    <location>
        <begin position="1"/>
        <end position="259"/>
    </location>
</feature>
<keyword evidence="2" id="KW-0489">Methyltransferase</keyword>
<dbReference type="Pfam" id="PF01739">
    <property type="entry name" value="CheR"/>
    <property type="match status" value="1"/>
</dbReference>
<dbReference type="GO" id="GO:0008757">
    <property type="term" value="F:S-adenosylmethionine-dependent methyltransferase activity"/>
    <property type="evidence" value="ECO:0007669"/>
    <property type="project" value="InterPro"/>
</dbReference>
<dbReference type="GO" id="GO:0032259">
    <property type="term" value="P:methylation"/>
    <property type="evidence" value="ECO:0007669"/>
    <property type="project" value="UniProtKB-KW"/>
</dbReference>
<dbReference type="Proteomes" id="UP000198281">
    <property type="component" value="Unassembled WGS sequence"/>
</dbReference>
<dbReference type="InterPro" id="IPR000780">
    <property type="entry name" value="CheR_MeTrfase"/>
</dbReference>
<evidence type="ECO:0000313" key="2">
    <source>
        <dbReference type="EMBL" id="SNS39541.1"/>
    </source>
</evidence>
<evidence type="ECO:0000259" key="1">
    <source>
        <dbReference type="PROSITE" id="PS50123"/>
    </source>
</evidence>
<dbReference type="SMART" id="SM00138">
    <property type="entry name" value="MeTrc"/>
    <property type="match status" value="1"/>
</dbReference>
<dbReference type="EMBL" id="FZOS01000005">
    <property type="protein sequence ID" value="SNS39541.1"/>
    <property type="molecule type" value="Genomic_DNA"/>
</dbReference>
<keyword evidence="3" id="KW-1185">Reference proteome</keyword>
<dbReference type="InterPro" id="IPR050903">
    <property type="entry name" value="Bact_Chemotaxis_MeTrfase"/>
</dbReference>
<dbReference type="PANTHER" id="PTHR24422">
    <property type="entry name" value="CHEMOTAXIS PROTEIN METHYLTRANSFERASE"/>
    <property type="match status" value="1"/>
</dbReference>
<dbReference type="AlphaFoldDB" id="A0A239E536"/>
<accession>A0A239E536</accession>
<dbReference type="PRINTS" id="PR00996">
    <property type="entry name" value="CHERMTFRASE"/>
</dbReference>
<sequence>MELSPVAMRAFAGLLKDRTGQELAASRHWRIETALKPLLRDRELPSFDSLAAGLADRRDIKLADAVVEALLNHETFFFREQAAFNMLMAGPVEALAAARGGTRRLRIWCAGCSTGQEAYSIAMAFADAGDRWRAWTVEIIGTDVSASIVGRAVEGCYSQFEIQRGLPVRQMMRWFTPDGDDWRANADLRRMVRFERHNLLDPAPFPGTADIILCRNVLLYFAAEERTRVFDGLAATIAGDGCLMLGAGETVLGNTTRFEPDAAQRGFYRPVA</sequence>